<evidence type="ECO:0000256" key="1">
    <source>
        <dbReference type="SAM" id="MobiDB-lite"/>
    </source>
</evidence>
<dbReference type="EMBL" id="JAUSUB010000020">
    <property type="protein sequence ID" value="MDQ0272079.1"/>
    <property type="molecule type" value="Genomic_DNA"/>
</dbReference>
<keyword evidence="2" id="KW-1133">Transmembrane helix</keyword>
<evidence type="ECO:0000256" key="2">
    <source>
        <dbReference type="SAM" id="Phobius"/>
    </source>
</evidence>
<accession>A0ABU0ALD2</accession>
<organism evidence="3 4">
    <name type="scientific">Cytobacillus purgationiresistens</name>
    <dbReference type="NCBI Taxonomy" id="863449"/>
    <lineage>
        <taxon>Bacteria</taxon>
        <taxon>Bacillati</taxon>
        <taxon>Bacillota</taxon>
        <taxon>Bacilli</taxon>
        <taxon>Bacillales</taxon>
        <taxon>Bacillaceae</taxon>
        <taxon>Cytobacillus</taxon>
    </lineage>
</organism>
<keyword evidence="2" id="KW-0812">Transmembrane</keyword>
<protein>
    <submittedName>
        <fullName evidence="3">Uncharacterized protein</fullName>
    </submittedName>
</protein>
<dbReference type="RefSeq" id="WP_307477396.1">
    <property type="nucleotide sequence ID" value="NZ_JAUSUB010000020.1"/>
</dbReference>
<feature type="region of interest" description="Disordered" evidence="1">
    <location>
        <begin position="61"/>
        <end position="80"/>
    </location>
</feature>
<reference evidence="3 4" key="1">
    <citation type="submission" date="2023-07" db="EMBL/GenBank/DDBJ databases">
        <title>Genomic Encyclopedia of Type Strains, Phase IV (KMG-IV): sequencing the most valuable type-strain genomes for metagenomic binning, comparative biology and taxonomic classification.</title>
        <authorList>
            <person name="Goeker M."/>
        </authorList>
    </citation>
    <scope>NUCLEOTIDE SEQUENCE [LARGE SCALE GENOMIC DNA]</scope>
    <source>
        <strain evidence="3 4">DSM 23494</strain>
    </source>
</reference>
<evidence type="ECO:0000313" key="3">
    <source>
        <dbReference type="EMBL" id="MDQ0272079.1"/>
    </source>
</evidence>
<gene>
    <name evidence="3" type="ORF">J2S17_003971</name>
</gene>
<feature type="transmembrane region" description="Helical" evidence="2">
    <location>
        <begin position="38"/>
        <end position="57"/>
    </location>
</feature>
<dbReference type="Proteomes" id="UP001238088">
    <property type="component" value="Unassembled WGS sequence"/>
</dbReference>
<evidence type="ECO:0000313" key="4">
    <source>
        <dbReference type="Proteomes" id="UP001238088"/>
    </source>
</evidence>
<sequence>MKKQRYILCLLLSGMLLYYAMPRLDIYSGGAEGFFSITWLVLALIVIAGNLTALLYAPKQAGKTRRRRSNTQKKKVRSYQ</sequence>
<name>A0ABU0ALD2_9BACI</name>
<keyword evidence="2" id="KW-0472">Membrane</keyword>
<feature type="compositionally biased region" description="Basic residues" evidence="1">
    <location>
        <begin position="62"/>
        <end position="80"/>
    </location>
</feature>
<keyword evidence="4" id="KW-1185">Reference proteome</keyword>
<proteinExistence type="predicted"/>
<comment type="caution">
    <text evidence="3">The sequence shown here is derived from an EMBL/GenBank/DDBJ whole genome shotgun (WGS) entry which is preliminary data.</text>
</comment>